<dbReference type="PANTHER" id="PTHR48044">
    <property type="entry name" value="GLYCOSYLTRANSFERASE"/>
    <property type="match status" value="1"/>
</dbReference>
<reference evidence="1 2" key="1">
    <citation type="journal article" date="2017" name="Genome Biol.">
        <title>New reference genome sequences of hot pepper reveal the massive evolution of plant disease-resistance genes by retroduplication.</title>
        <authorList>
            <person name="Kim S."/>
            <person name="Park J."/>
            <person name="Yeom S.I."/>
            <person name="Kim Y.M."/>
            <person name="Seo E."/>
            <person name="Kim K.T."/>
            <person name="Kim M.S."/>
            <person name="Lee J.M."/>
            <person name="Cheong K."/>
            <person name="Shin H.S."/>
            <person name="Kim S.B."/>
            <person name="Han K."/>
            <person name="Lee J."/>
            <person name="Park M."/>
            <person name="Lee H.A."/>
            <person name="Lee H.Y."/>
            <person name="Lee Y."/>
            <person name="Oh S."/>
            <person name="Lee J.H."/>
            <person name="Choi E."/>
            <person name="Choi E."/>
            <person name="Lee S.E."/>
            <person name="Jeon J."/>
            <person name="Kim H."/>
            <person name="Choi G."/>
            <person name="Song H."/>
            <person name="Lee J."/>
            <person name="Lee S.C."/>
            <person name="Kwon J.K."/>
            <person name="Lee H.Y."/>
            <person name="Koo N."/>
            <person name="Hong Y."/>
            <person name="Kim R.W."/>
            <person name="Kang W.H."/>
            <person name="Huh J.H."/>
            <person name="Kang B.C."/>
            <person name="Yang T.J."/>
            <person name="Lee Y.H."/>
            <person name="Bennetzen J.L."/>
            <person name="Choi D."/>
        </authorList>
    </citation>
    <scope>NUCLEOTIDE SEQUENCE [LARGE SCALE GENOMIC DNA]</scope>
    <source>
        <strain evidence="2">cv. PBC81</strain>
    </source>
</reference>
<dbReference type="STRING" id="33114.A0A2G2X9C9"/>
<sequence length="126" mass="14174">MSFGMTTSLCDEEINALVVGLEKSHQKFIWVLRDTNKGDVFTAEVRKVQFPEGYEERIKERGIIARRGELVTSEIVDNAVKTLMASAEGDMMRERAADLSNAIKKSVMDEGINHAEKDSFIAHITR</sequence>
<dbReference type="GO" id="GO:0008194">
    <property type="term" value="F:UDP-glycosyltransferase activity"/>
    <property type="evidence" value="ECO:0007669"/>
    <property type="project" value="UniProtKB-ARBA"/>
</dbReference>
<dbReference type="EMBL" id="MLFT02000003">
    <property type="protein sequence ID" value="PHT54122.1"/>
    <property type="molecule type" value="Genomic_DNA"/>
</dbReference>
<comment type="caution">
    <text evidence="1">The sequence shown here is derived from an EMBL/GenBank/DDBJ whole genome shotgun (WGS) entry which is preliminary data.</text>
</comment>
<evidence type="ECO:0000313" key="1">
    <source>
        <dbReference type="EMBL" id="PHT54122.1"/>
    </source>
</evidence>
<dbReference type="SUPFAM" id="SSF53756">
    <property type="entry name" value="UDP-Glycosyltransferase/glycogen phosphorylase"/>
    <property type="match status" value="1"/>
</dbReference>
<proteinExistence type="predicted"/>
<accession>A0A2G2X9C9</accession>
<dbReference type="AlphaFoldDB" id="A0A2G2X9C9"/>
<gene>
    <name evidence="1" type="ORF">CQW23_08584</name>
</gene>
<name>A0A2G2X9C9_CAPBA</name>
<keyword evidence="2" id="KW-1185">Reference proteome</keyword>
<protein>
    <submittedName>
        <fullName evidence="1">Zeatin O-xylosyltransferase</fullName>
    </submittedName>
</protein>
<dbReference type="GO" id="GO:1901135">
    <property type="term" value="P:carbohydrate derivative metabolic process"/>
    <property type="evidence" value="ECO:0007669"/>
    <property type="project" value="UniProtKB-ARBA"/>
</dbReference>
<dbReference type="PANTHER" id="PTHR48044:SF85">
    <property type="entry name" value="GLYCOSYLTRANSFERASE"/>
    <property type="match status" value="1"/>
</dbReference>
<reference evidence="2" key="2">
    <citation type="journal article" date="2017" name="J. Anim. Genet.">
        <title>Multiple reference genome sequences of hot pepper reveal the massive evolution of plant disease resistance genes by retroduplication.</title>
        <authorList>
            <person name="Kim S."/>
            <person name="Park J."/>
            <person name="Yeom S.-I."/>
            <person name="Kim Y.-M."/>
            <person name="Seo E."/>
            <person name="Kim K.-T."/>
            <person name="Kim M.-S."/>
            <person name="Lee J.M."/>
            <person name="Cheong K."/>
            <person name="Shin H.-S."/>
            <person name="Kim S.-B."/>
            <person name="Han K."/>
            <person name="Lee J."/>
            <person name="Park M."/>
            <person name="Lee H.-A."/>
            <person name="Lee H.-Y."/>
            <person name="Lee Y."/>
            <person name="Oh S."/>
            <person name="Lee J.H."/>
            <person name="Choi E."/>
            <person name="Choi E."/>
            <person name="Lee S.E."/>
            <person name="Jeon J."/>
            <person name="Kim H."/>
            <person name="Choi G."/>
            <person name="Song H."/>
            <person name="Lee J."/>
            <person name="Lee S.-C."/>
            <person name="Kwon J.-K."/>
            <person name="Lee H.-Y."/>
            <person name="Koo N."/>
            <person name="Hong Y."/>
            <person name="Kim R.W."/>
            <person name="Kang W.-H."/>
            <person name="Huh J.H."/>
            <person name="Kang B.-C."/>
            <person name="Yang T.-J."/>
            <person name="Lee Y.-H."/>
            <person name="Bennetzen J.L."/>
            <person name="Choi D."/>
        </authorList>
    </citation>
    <scope>NUCLEOTIDE SEQUENCE [LARGE SCALE GENOMIC DNA]</scope>
    <source>
        <strain evidence="2">cv. PBC81</strain>
    </source>
</reference>
<evidence type="ECO:0000313" key="2">
    <source>
        <dbReference type="Proteomes" id="UP000224567"/>
    </source>
</evidence>
<dbReference type="OrthoDB" id="5835829at2759"/>
<organism evidence="1 2">
    <name type="scientific">Capsicum baccatum</name>
    <name type="common">Peruvian pepper</name>
    <dbReference type="NCBI Taxonomy" id="33114"/>
    <lineage>
        <taxon>Eukaryota</taxon>
        <taxon>Viridiplantae</taxon>
        <taxon>Streptophyta</taxon>
        <taxon>Embryophyta</taxon>
        <taxon>Tracheophyta</taxon>
        <taxon>Spermatophyta</taxon>
        <taxon>Magnoliopsida</taxon>
        <taxon>eudicotyledons</taxon>
        <taxon>Gunneridae</taxon>
        <taxon>Pentapetalae</taxon>
        <taxon>asterids</taxon>
        <taxon>lamiids</taxon>
        <taxon>Solanales</taxon>
        <taxon>Solanaceae</taxon>
        <taxon>Solanoideae</taxon>
        <taxon>Capsiceae</taxon>
        <taxon>Capsicum</taxon>
    </lineage>
</organism>
<dbReference type="Proteomes" id="UP000224567">
    <property type="component" value="Unassembled WGS sequence"/>
</dbReference>
<dbReference type="Gene3D" id="3.40.50.2000">
    <property type="entry name" value="Glycogen Phosphorylase B"/>
    <property type="match status" value="1"/>
</dbReference>